<dbReference type="RefSeq" id="WP_132488561.1">
    <property type="nucleotide sequence ID" value="NZ_SMKW01000032.1"/>
</dbReference>
<sequence>MFRRRAAGFGVALVAFGAAVFMAGPASASPATEAVAHKAVAQASYDVVAMWPGTGDDQVRNCELYRVTFFPNGECMFYDGNTELRVPK</sequence>
<name>A0A4R4YRT0_9PSEU</name>
<dbReference type="Proteomes" id="UP000294947">
    <property type="component" value="Unassembled WGS sequence"/>
</dbReference>
<feature type="chain" id="PRO_5020758777" evidence="1">
    <location>
        <begin position="29"/>
        <end position="88"/>
    </location>
</feature>
<evidence type="ECO:0000313" key="3">
    <source>
        <dbReference type="Proteomes" id="UP000294947"/>
    </source>
</evidence>
<dbReference type="AlphaFoldDB" id="A0A4R4YRT0"/>
<evidence type="ECO:0000256" key="1">
    <source>
        <dbReference type="SAM" id="SignalP"/>
    </source>
</evidence>
<keyword evidence="1" id="KW-0732">Signal</keyword>
<gene>
    <name evidence="2" type="ORF">E1288_23615</name>
</gene>
<evidence type="ECO:0000313" key="2">
    <source>
        <dbReference type="EMBL" id="TDD47941.1"/>
    </source>
</evidence>
<organism evidence="2 3">
    <name type="scientific">Saccharopolyspora elongata</name>
    <dbReference type="NCBI Taxonomy" id="2530387"/>
    <lineage>
        <taxon>Bacteria</taxon>
        <taxon>Bacillati</taxon>
        <taxon>Actinomycetota</taxon>
        <taxon>Actinomycetes</taxon>
        <taxon>Pseudonocardiales</taxon>
        <taxon>Pseudonocardiaceae</taxon>
        <taxon>Saccharopolyspora</taxon>
    </lineage>
</organism>
<accession>A0A4R4YRT0</accession>
<comment type="caution">
    <text evidence="2">The sequence shown here is derived from an EMBL/GenBank/DDBJ whole genome shotgun (WGS) entry which is preliminary data.</text>
</comment>
<reference evidence="2 3" key="1">
    <citation type="submission" date="2019-03" db="EMBL/GenBank/DDBJ databases">
        <title>Draft genome sequences of novel Actinobacteria.</title>
        <authorList>
            <person name="Sahin N."/>
            <person name="Ay H."/>
            <person name="Saygin H."/>
        </authorList>
    </citation>
    <scope>NUCLEOTIDE SEQUENCE [LARGE SCALE GENOMIC DNA]</scope>
    <source>
        <strain evidence="2 3">7K502</strain>
    </source>
</reference>
<feature type="signal peptide" evidence="1">
    <location>
        <begin position="1"/>
        <end position="28"/>
    </location>
</feature>
<keyword evidence="3" id="KW-1185">Reference proteome</keyword>
<proteinExistence type="predicted"/>
<dbReference type="EMBL" id="SMKW01000032">
    <property type="protein sequence ID" value="TDD47941.1"/>
    <property type="molecule type" value="Genomic_DNA"/>
</dbReference>
<protein>
    <submittedName>
        <fullName evidence="2">Uncharacterized protein</fullName>
    </submittedName>
</protein>